<feature type="coiled-coil region" evidence="1">
    <location>
        <begin position="44"/>
        <end position="71"/>
    </location>
</feature>
<proteinExistence type="predicted"/>
<evidence type="ECO:0000313" key="4">
    <source>
        <dbReference type="Proteomes" id="UP001189429"/>
    </source>
</evidence>
<feature type="compositionally biased region" description="Low complexity" evidence="2">
    <location>
        <begin position="306"/>
        <end position="319"/>
    </location>
</feature>
<evidence type="ECO:0000256" key="1">
    <source>
        <dbReference type="SAM" id="Coils"/>
    </source>
</evidence>
<dbReference type="SUPFAM" id="SSF57997">
    <property type="entry name" value="Tropomyosin"/>
    <property type="match status" value="1"/>
</dbReference>
<keyword evidence="4" id="KW-1185">Reference proteome</keyword>
<dbReference type="Gene3D" id="1.10.287.1490">
    <property type="match status" value="1"/>
</dbReference>
<evidence type="ECO:0000313" key="3">
    <source>
        <dbReference type="EMBL" id="CAK0801450.1"/>
    </source>
</evidence>
<accession>A0ABN9Q9J2</accession>
<keyword evidence="1" id="KW-0175">Coiled coil</keyword>
<feature type="region of interest" description="Disordered" evidence="2">
    <location>
        <begin position="306"/>
        <end position="325"/>
    </location>
</feature>
<feature type="region of interest" description="Disordered" evidence="2">
    <location>
        <begin position="251"/>
        <end position="286"/>
    </location>
</feature>
<evidence type="ECO:0000256" key="2">
    <source>
        <dbReference type="SAM" id="MobiDB-lite"/>
    </source>
</evidence>
<feature type="compositionally biased region" description="Basic and acidic residues" evidence="2">
    <location>
        <begin position="262"/>
        <end position="279"/>
    </location>
</feature>
<gene>
    <name evidence="3" type="ORF">PCOR1329_LOCUS9318</name>
</gene>
<sequence length="325" mass="35781">RNQRRSRHDTNLPYPSSWPPLLRLSSCPRARVVREETAEAGRQAALVKERLQAAERALEEGREEAQQGAAELCAARDELRWWESQATARGRELFRLGEAKAELADALRESVAAAARVEAVKQFLLKTREVATDLDDRRAQKQAALDAEDRRLAGARAELERGRAELESLRASLEEARRRRTELEAEGAPLAARSAGLKEELRRAFAAVEQARAERDEASAAAEQALRKLGATEPALETARQRVRELEASVQESSALAAQAQRQKEALAAEVRQGRDRAHGLRQRRSKLLEQVQALEKRLLRTARRSGFAAGARASTPGSAAGGGA</sequence>
<dbReference type="Proteomes" id="UP001189429">
    <property type="component" value="Unassembled WGS sequence"/>
</dbReference>
<reference evidence="3" key="1">
    <citation type="submission" date="2023-10" db="EMBL/GenBank/DDBJ databases">
        <authorList>
            <person name="Chen Y."/>
            <person name="Shah S."/>
            <person name="Dougan E. K."/>
            <person name="Thang M."/>
            <person name="Chan C."/>
        </authorList>
    </citation>
    <scope>NUCLEOTIDE SEQUENCE [LARGE SCALE GENOMIC DNA]</scope>
</reference>
<name>A0ABN9Q9J2_9DINO</name>
<feature type="non-terminal residue" evidence="3">
    <location>
        <position position="325"/>
    </location>
</feature>
<feature type="non-terminal residue" evidence="3">
    <location>
        <position position="1"/>
    </location>
</feature>
<comment type="caution">
    <text evidence="3">The sequence shown here is derived from an EMBL/GenBank/DDBJ whole genome shotgun (WGS) entry which is preliminary data.</text>
</comment>
<dbReference type="EMBL" id="CAUYUJ010002586">
    <property type="protein sequence ID" value="CAK0801450.1"/>
    <property type="molecule type" value="Genomic_DNA"/>
</dbReference>
<organism evidence="3 4">
    <name type="scientific">Prorocentrum cordatum</name>
    <dbReference type="NCBI Taxonomy" id="2364126"/>
    <lineage>
        <taxon>Eukaryota</taxon>
        <taxon>Sar</taxon>
        <taxon>Alveolata</taxon>
        <taxon>Dinophyceae</taxon>
        <taxon>Prorocentrales</taxon>
        <taxon>Prorocentraceae</taxon>
        <taxon>Prorocentrum</taxon>
    </lineage>
</organism>
<protein>
    <submittedName>
        <fullName evidence="3">Uncharacterized protein</fullName>
    </submittedName>
</protein>